<evidence type="ECO:0000256" key="1">
    <source>
        <dbReference type="ARBA" id="ARBA00010703"/>
    </source>
</evidence>
<organism evidence="3">
    <name type="scientific">Graphocephala atropunctata</name>
    <dbReference type="NCBI Taxonomy" id="36148"/>
    <lineage>
        <taxon>Eukaryota</taxon>
        <taxon>Metazoa</taxon>
        <taxon>Ecdysozoa</taxon>
        <taxon>Arthropoda</taxon>
        <taxon>Hexapoda</taxon>
        <taxon>Insecta</taxon>
        <taxon>Pterygota</taxon>
        <taxon>Neoptera</taxon>
        <taxon>Paraneoptera</taxon>
        <taxon>Hemiptera</taxon>
        <taxon>Auchenorrhyncha</taxon>
        <taxon>Membracoidea</taxon>
        <taxon>Cicadellidae</taxon>
        <taxon>Cicadellinae</taxon>
        <taxon>Cicadellini</taxon>
        <taxon>Graphocephala</taxon>
    </lineage>
</organism>
<dbReference type="Pfam" id="PF13418">
    <property type="entry name" value="Beta-prop_TYW4"/>
    <property type="match status" value="1"/>
</dbReference>
<reference evidence="3" key="1">
    <citation type="submission" date="2015-11" db="EMBL/GenBank/DDBJ databases">
        <title>De novo transcriptome assembly of four potential Pierce s Disease insect vectors from Arizona vineyards.</title>
        <authorList>
            <person name="Tassone E.E."/>
        </authorList>
    </citation>
    <scope>NUCLEOTIDE SEQUENCE</scope>
</reference>
<dbReference type="PANTHER" id="PTHR46529:SF1">
    <property type="entry name" value="TRNA WYBUTOSINE-SYNTHESIZING PROTEIN 4"/>
    <property type="match status" value="1"/>
</dbReference>
<protein>
    <submittedName>
        <fullName evidence="3">Uncharacterized protein</fullName>
    </submittedName>
</protein>
<keyword evidence="2" id="KW-0949">S-adenosyl-L-methionine</keyword>
<name>A0A1B6MQM9_9HEMI</name>
<comment type="similarity">
    <text evidence="1">Belongs to the methyltransferase superfamily. LCMT family.</text>
</comment>
<feature type="non-terminal residue" evidence="3">
    <location>
        <position position="1"/>
    </location>
</feature>
<dbReference type="GO" id="GO:0031591">
    <property type="term" value="P:wybutosine biosynthetic process"/>
    <property type="evidence" value="ECO:0007669"/>
    <property type="project" value="TreeGrafter"/>
</dbReference>
<accession>A0A1B6MQM9</accession>
<dbReference type="Gene3D" id="2.120.10.80">
    <property type="entry name" value="Kelch-type beta propeller"/>
    <property type="match status" value="1"/>
</dbReference>
<gene>
    <name evidence="3" type="ORF">g.51733</name>
</gene>
<dbReference type="PANTHER" id="PTHR46529">
    <property type="entry name" value="TRNA WYBUTOSINE-SYNTHESIZING PROTEIN 4"/>
    <property type="match status" value="1"/>
</dbReference>
<dbReference type="EMBL" id="GEBQ01001761">
    <property type="protein sequence ID" value="JAT38216.1"/>
    <property type="molecule type" value="Transcribed_RNA"/>
</dbReference>
<dbReference type="GO" id="GO:0008175">
    <property type="term" value="F:tRNA methyltransferase activity"/>
    <property type="evidence" value="ECO:0007669"/>
    <property type="project" value="TreeGrafter"/>
</dbReference>
<sequence>LGTWGALGDMWCLDLASEQWRQLAVVGVLPRFGHSSSIIGHSLVMVGGVNHLDSRQPGVAVLDLQRGYCIEYHLPEMSPGKSMLLINHCHILSSDQKSLLVIGGGGNCFSFGTFFNCYCASIKLEDLC</sequence>
<dbReference type="GO" id="GO:0030488">
    <property type="term" value="P:tRNA methylation"/>
    <property type="evidence" value="ECO:0007669"/>
    <property type="project" value="TreeGrafter"/>
</dbReference>
<proteinExistence type="inferred from homology"/>
<evidence type="ECO:0000256" key="2">
    <source>
        <dbReference type="ARBA" id="ARBA00022691"/>
    </source>
</evidence>
<dbReference type="AlphaFoldDB" id="A0A1B6MQM9"/>
<dbReference type="InterPro" id="IPR015915">
    <property type="entry name" value="Kelch-typ_b-propeller"/>
</dbReference>
<dbReference type="SUPFAM" id="SSF117281">
    <property type="entry name" value="Kelch motif"/>
    <property type="match status" value="1"/>
</dbReference>
<evidence type="ECO:0000313" key="3">
    <source>
        <dbReference type="EMBL" id="JAT38216.1"/>
    </source>
</evidence>